<dbReference type="AlphaFoldDB" id="A0A239IYA0"/>
<dbReference type="InterPro" id="IPR024019">
    <property type="entry name" value="CHP04096"/>
</dbReference>
<evidence type="ECO:0000313" key="2">
    <source>
        <dbReference type="Proteomes" id="UP000198362"/>
    </source>
</evidence>
<protein>
    <submittedName>
        <fullName evidence="1">DNA phosphorothioation-associated putative methyltransferase</fullName>
    </submittedName>
</protein>
<proteinExistence type="predicted"/>
<keyword evidence="1" id="KW-0808">Transferase</keyword>
<keyword evidence="1" id="KW-0489">Methyltransferase</keyword>
<gene>
    <name evidence="1" type="ORF">SAMN05421812_102632</name>
</gene>
<dbReference type="SUPFAM" id="SSF53335">
    <property type="entry name" value="S-adenosyl-L-methionine-dependent methyltransferases"/>
    <property type="match status" value="1"/>
</dbReference>
<organism evidence="1 2">
    <name type="scientific">Asanoa hainanensis</name>
    <dbReference type="NCBI Taxonomy" id="560556"/>
    <lineage>
        <taxon>Bacteria</taxon>
        <taxon>Bacillati</taxon>
        <taxon>Actinomycetota</taxon>
        <taxon>Actinomycetes</taxon>
        <taxon>Micromonosporales</taxon>
        <taxon>Micromonosporaceae</taxon>
        <taxon>Asanoa</taxon>
    </lineage>
</organism>
<keyword evidence="2" id="KW-1185">Reference proteome</keyword>
<dbReference type="Proteomes" id="UP000198362">
    <property type="component" value="Unassembled WGS sequence"/>
</dbReference>
<dbReference type="GO" id="GO:0008168">
    <property type="term" value="F:methyltransferase activity"/>
    <property type="evidence" value="ECO:0007669"/>
    <property type="project" value="UniProtKB-KW"/>
</dbReference>
<dbReference type="GO" id="GO:0032259">
    <property type="term" value="P:methylation"/>
    <property type="evidence" value="ECO:0007669"/>
    <property type="project" value="UniProtKB-KW"/>
</dbReference>
<dbReference type="NCBIfam" id="TIGR04096">
    <property type="entry name" value="dnd_rel_methyl"/>
    <property type="match status" value="1"/>
</dbReference>
<evidence type="ECO:0000313" key="1">
    <source>
        <dbReference type="EMBL" id="SNS98601.1"/>
    </source>
</evidence>
<dbReference type="InterPro" id="IPR029063">
    <property type="entry name" value="SAM-dependent_MTases_sf"/>
</dbReference>
<dbReference type="EMBL" id="FZPH01000002">
    <property type="protein sequence ID" value="SNS98601.1"/>
    <property type="molecule type" value="Genomic_DNA"/>
</dbReference>
<sequence length="492" mass="55508">MDGAQVIPRHQTAITRPHLSKPVSLALADGILRPELTLFDYGCGRGGDITLLQEMGFTAHGWDPGYSPHAQQHAADVVNLGYVINVIEDPAERAETLASAWALATRVLIVAARPDWEARTVSGHRHGDGVITKRGTFQKFYTQEELRTWINKELRYNSVAAAPGIFYIFRRTADAETFLASRTRHRAVSTRQPRIRQALYDAHREDLNALASFIANRGRLPEPEEMPEPSDRLLRGFRSLNQAAATLRTIIGSEDWDRDLEQARHRTEQDLLVYLALAAFRGRPRAYELPRDMLLDIRGIFGSYREACSRADQLLHAIADQRALNNACIRSQIGKLVADALYIHAAAIQSLDPLLRIYEGCARALTGTVTESTIIKLSRTAAKVSYLSYPNFDKSPHPTLSRSLRVDLRKLDVKFTDFRESTNPPLLHRKETFVALDYPGREKFARLTKQEERAGLLLETTTIGTLSGWEQRLKDRGYRLAGHRLVRIADRD</sequence>
<dbReference type="RefSeq" id="WP_179266074.1">
    <property type="nucleotide sequence ID" value="NZ_FZPH01000002.1"/>
</dbReference>
<reference evidence="1 2" key="1">
    <citation type="submission" date="2017-06" db="EMBL/GenBank/DDBJ databases">
        <authorList>
            <person name="Kim H.J."/>
            <person name="Triplett B.A."/>
        </authorList>
    </citation>
    <scope>NUCLEOTIDE SEQUENCE [LARGE SCALE GENOMIC DNA]</scope>
    <source>
        <strain evidence="1 2">CGMCC 4.5593</strain>
    </source>
</reference>
<accession>A0A239IYA0</accession>
<name>A0A239IYA0_9ACTN</name>